<dbReference type="Gene3D" id="1.10.287.130">
    <property type="match status" value="1"/>
</dbReference>
<keyword evidence="7" id="KW-0812">Transmembrane</keyword>
<evidence type="ECO:0000256" key="1">
    <source>
        <dbReference type="ARBA" id="ARBA00000085"/>
    </source>
</evidence>
<dbReference type="Pfam" id="PF02518">
    <property type="entry name" value="HATPase_c"/>
    <property type="match status" value="1"/>
</dbReference>
<dbReference type="Gene3D" id="2.60.40.10">
    <property type="entry name" value="Immunoglobulins"/>
    <property type="match status" value="1"/>
</dbReference>
<keyword evidence="6" id="KW-0175">Coiled coil</keyword>
<evidence type="ECO:0000256" key="5">
    <source>
        <dbReference type="ARBA" id="ARBA00023012"/>
    </source>
</evidence>
<evidence type="ECO:0000256" key="6">
    <source>
        <dbReference type="SAM" id="Coils"/>
    </source>
</evidence>
<keyword evidence="4" id="KW-0418">Kinase</keyword>
<dbReference type="Gene3D" id="2.130.10.10">
    <property type="entry name" value="YVTN repeat-like/Quinoprotein amine dehydrogenase"/>
    <property type="match status" value="2"/>
</dbReference>
<evidence type="ECO:0000256" key="2">
    <source>
        <dbReference type="ARBA" id="ARBA00012438"/>
    </source>
</evidence>
<accession>A0A1G6AUQ4</accession>
<dbReference type="STRING" id="1732.SAMN02910417_00895"/>
<dbReference type="AlphaFoldDB" id="A0A1G6AUQ4"/>
<dbReference type="InterPro" id="IPR011110">
    <property type="entry name" value="Reg_prop"/>
</dbReference>
<dbReference type="Pfam" id="PF07494">
    <property type="entry name" value="Reg_prop"/>
    <property type="match status" value="4"/>
</dbReference>
<keyword evidence="5" id="KW-0902">Two-component regulatory system</keyword>
<dbReference type="PROSITE" id="PS50109">
    <property type="entry name" value="HIS_KIN"/>
    <property type="match status" value="1"/>
</dbReference>
<comment type="catalytic activity">
    <reaction evidence="1">
        <text>ATP + protein L-histidine = ADP + protein N-phospho-L-histidine.</text>
        <dbReference type="EC" id="2.7.13.3"/>
    </reaction>
</comment>
<dbReference type="InterPro" id="IPR036890">
    <property type="entry name" value="HATPase_C_sf"/>
</dbReference>
<dbReference type="Gene3D" id="1.10.1760.20">
    <property type="match status" value="1"/>
</dbReference>
<evidence type="ECO:0000313" key="9">
    <source>
        <dbReference type="EMBL" id="SDB11973.1"/>
    </source>
</evidence>
<dbReference type="SUPFAM" id="SSF50952">
    <property type="entry name" value="Soluble quinoprotein glucose dehydrogenase"/>
    <property type="match status" value="1"/>
</dbReference>
<dbReference type="SUPFAM" id="SSF63829">
    <property type="entry name" value="Calcium-dependent phosphotriesterase"/>
    <property type="match status" value="2"/>
</dbReference>
<feature type="transmembrane region" description="Helical" evidence="7">
    <location>
        <begin position="48"/>
        <end position="75"/>
    </location>
</feature>
<feature type="transmembrane region" description="Helical" evidence="7">
    <location>
        <begin position="976"/>
        <end position="997"/>
    </location>
</feature>
<dbReference type="SMART" id="SM00387">
    <property type="entry name" value="HATPase_c"/>
    <property type="match status" value="1"/>
</dbReference>
<evidence type="ECO:0000256" key="3">
    <source>
        <dbReference type="ARBA" id="ARBA00022553"/>
    </source>
</evidence>
<dbReference type="InterPro" id="IPR003594">
    <property type="entry name" value="HATPase_dom"/>
</dbReference>
<keyword evidence="7" id="KW-1133">Transmembrane helix</keyword>
<evidence type="ECO:0000256" key="4">
    <source>
        <dbReference type="ARBA" id="ARBA00022777"/>
    </source>
</evidence>
<dbReference type="GO" id="GO:0000155">
    <property type="term" value="F:phosphorelay sensor kinase activity"/>
    <property type="evidence" value="ECO:0007669"/>
    <property type="project" value="InterPro"/>
</dbReference>
<dbReference type="InterPro" id="IPR011041">
    <property type="entry name" value="Quinoprot_gluc/sorb_DH_b-prop"/>
</dbReference>
<evidence type="ECO:0000256" key="7">
    <source>
        <dbReference type="SAM" id="Phobius"/>
    </source>
</evidence>
<feature type="transmembrane region" description="Helical" evidence="7">
    <location>
        <begin position="107"/>
        <end position="129"/>
    </location>
</feature>
<dbReference type="SUPFAM" id="SSF55874">
    <property type="entry name" value="ATPase domain of HSP90 chaperone/DNA topoisomerase II/histidine kinase"/>
    <property type="match status" value="1"/>
</dbReference>
<protein>
    <recommendedName>
        <fullName evidence="2">histidine kinase</fullName>
        <ecNumber evidence="2">2.7.13.3</ecNumber>
    </recommendedName>
</protein>
<dbReference type="Gene3D" id="3.30.565.10">
    <property type="entry name" value="Histidine kinase-like ATPase, C-terminal domain"/>
    <property type="match status" value="1"/>
</dbReference>
<organism evidence="9 10">
    <name type="scientific">Eubacterium oxidoreducens</name>
    <dbReference type="NCBI Taxonomy" id="1732"/>
    <lineage>
        <taxon>Bacteria</taxon>
        <taxon>Bacillati</taxon>
        <taxon>Bacillota</taxon>
        <taxon>Clostridia</taxon>
        <taxon>Eubacteriales</taxon>
        <taxon>Eubacteriaceae</taxon>
        <taxon>Eubacterium</taxon>
    </lineage>
</organism>
<sequence>MVNAMRKFILPLGKKGGALICVGVVLNLMGRSISTAYSLPLFLDNIGTFFISIVLGPIAGIVTGILCNFLTAIVIPGDWRYALVSAGGALVVGKLLYNRKRISSFRVVATSVLTGLVAVLLATPINMVFRSGYTGNEWGDALVEMTLEHLPRVLPCCIAGEIIVNIPDKILSVLLVMGAIVLFRKTGYFLADEIEKEEQSDYKKAKGIKPLLSVFVVIGVIAASLLGAVASNAATGDTLVQNDIKVEDFKANYAFTTYDTEDGLKSAEINTITQTSDGYIWAGTYSGLYRYDGTEFKKVELDKRITSVIRLCCDRQGRMWIGTNESGVACYDPYSQDIRFYTTDDGLSSNSIKDICEDEQGYMYVSTSSYLCRIELENAKDDTNALEPAEIKVYSDLPEITYVSSLTTLGNGEICGISGDGMLFVMKNEQLAYTKECTQKECDYSAVAFNEDDVLLVGTTASQMEKVAISASGLKTQSTVDLQGLSCVNAICYESDFAGYFIACENGFGYVGEDGSYQELTIDGFDTAISDIIIDRQNDIWFSSSKQGIMKVSYNPFTDLFAKEQIDREAVNAVLNDDGILYIGTDDGVVKMNADSDEGISSELLEQLDGMRVRHILKDSKGNYWFSTYGEDGLVRISKSGKIKKFTEAKTGILGGRFRFSMELSDGRILAASSDGISFLKGNQVVKTIGEEEMSVPKVLFALEQEDGSILAATDGGGVYLIEDDEVVDHIGEEQGLYSQVVMKIVPCTGGYIFVASNGLYYYKEDKSVIQLENFPYSNNYDIYIAQDGKAFISSSAGIYVTTEKELLQDEEAYNYTLLDANRGFDTTLTANAWDAVQDETLYLCCTDGLRSLNMEQYEDFNNHYQIVIVYVEKEGKAVEAKNGIYNIPAGSGEVTVTAAVLNYAISDPLVYLELEGVDESGRYVRQSELSTIYYSNLPFGNYSFDVKVYNDSGTKVLKEMSFVFRKEAKLYERTYFKVYLICALAVMLMFVVWLGAKMSNLAVINKQYEQIQRAEDEVQEANEEKARFMDHMTQEIKSPILDVLVKNEQILRLTKSPDVLTNANSIQKSATSLLNMINDFFAMAELETGRMESLQEEYDLALVLEEAIGHVKQDGLKKGIRIEIEVGSYLPRRLYGDGIHLTQVIKKLLENAIKYTKEGSIGIKVEGEREEEQLHLHVVVEDTGVGIREEELEKILNENIKSTNYEKSSIDIRLATHLLELMGSKLEIQSIYGEGSRFCFDLMQKIVDVRPMGDFEEAAKTSEQKGAITYEGEDEGE</sequence>
<keyword evidence="10" id="KW-1185">Reference proteome</keyword>
<gene>
    <name evidence="9" type="ORF">SAMN02910417_00895</name>
</gene>
<dbReference type="EMBL" id="FMXR01000007">
    <property type="protein sequence ID" value="SDB11973.1"/>
    <property type="molecule type" value="Genomic_DNA"/>
</dbReference>
<dbReference type="SUPFAM" id="SSF47384">
    <property type="entry name" value="Homodimeric domain of signal transducing histidine kinase"/>
    <property type="match status" value="1"/>
</dbReference>
<feature type="transmembrane region" description="Helical" evidence="7">
    <location>
        <begin position="211"/>
        <end position="230"/>
    </location>
</feature>
<dbReference type="PANTHER" id="PTHR43547:SF2">
    <property type="entry name" value="HYBRID SIGNAL TRANSDUCTION HISTIDINE KINASE C"/>
    <property type="match status" value="1"/>
</dbReference>
<dbReference type="InterPro" id="IPR015943">
    <property type="entry name" value="WD40/YVTN_repeat-like_dom_sf"/>
</dbReference>
<dbReference type="InterPro" id="IPR036097">
    <property type="entry name" value="HisK_dim/P_sf"/>
</dbReference>
<proteinExistence type="predicted"/>
<keyword evidence="7" id="KW-0472">Membrane</keyword>
<dbReference type="PANTHER" id="PTHR43547">
    <property type="entry name" value="TWO-COMPONENT HISTIDINE KINASE"/>
    <property type="match status" value="1"/>
</dbReference>
<feature type="transmembrane region" description="Helical" evidence="7">
    <location>
        <begin position="170"/>
        <end position="191"/>
    </location>
</feature>
<evidence type="ECO:0000313" key="10">
    <source>
        <dbReference type="Proteomes" id="UP000199228"/>
    </source>
</evidence>
<dbReference type="InterPro" id="IPR013783">
    <property type="entry name" value="Ig-like_fold"/>
</dbReference>
<keyword evidence="3" id="KW-0597">Phosphoprotein</keyword>
<reference evidence="9 10" key="1">
    <citation type="submission" date="2016-10" db="EMBL/GenBank/DDBJ databases">
        <authorList>
            <person name="de Groot N.N."/>
        </authorList>
    </citation>
    <scope>NUCLEOTIDE SEQUENCE [LARGE SCALE GENOMIC DNA]</scope>
    <source>
        <strain evidence="9 10">DSM 3217</strain>
    </source>
</reference>
<name>A0A1G6AUQ4_EUBOX</name>
<feature type="coiled-coil region" evidence="6">
    <location>
        <begin position="1002"/>
        <end position="1032"/>
    </location>
</feature>
<feature type="domain" description="Histidine kinase" evidence="8">
    <location>
        <begin position="1032"/>
        <end position="1247"/>
    </location>
</feature>
<evidence type="ECO:0000259" key="8">
    <source>
        <dbReference type="PROSITE" id="PS50109"/>
    </source>
</evidence>
<dbReference type="InterPro" id="IPR005467">
    <property type="entry name" value="His_kinase_dom"/>
</dbReference>
<keyword evidence="4" id="KW-0808">Transferase</keyword>
<dbReference type="Proteomes" id="UP000199228">
    <property type="component" value="Unassembled WGS sequence"/>
</dbReference>
<dbReference type="EC" id="2.7.13.3" evidence="2"/>